<comment type="caution">
    <text evidence="6">The sequence shown here is derived from an EMBL/GenBank/DDBJ whole genome shotgun (WGS) entry which is preliminary data.</text>
</comment>
<comment type="subcellular location">
    <subcellularLocation>
        <location evidence="1">Membrane</location>
    </subcellularLocation>
</comment>
<sequence length="154" mass="16332">MTTLLRPLRPQTLGLGLGISLFIGHQIVNLNRSPIKLDSGNGGLLESYRQNAKTPVVKRGGGLNPRAVGQISGGSIAGLCTGLLISTFSKTLTLLIGLMILGIQFAQTKGLNLIPTAKLQKYISSIDLRSAVQDNAAFKISFGTAFVMAAFMKF</sequence>
<evidence type="ECO:0000313" key="6">
    <source>
        <dbReference type="EMBL" id="CAG8971939.1"/>
    </source>
</evidence>
<evidence type="ECO:0000313" key="7">
    <source>
        <dbReference type="Proteomes" id="UP000701801"/>
    </source>
</evidence>
<evidence type="ECO:0008006" key="8">
    <source>
        <dbReference type="Google" id="ProtNLM"/>
    </source>
</evidence>
<evidence type="ECO:0000256" key="3">
    <source>
        <dbReference type="ARBA" id="ARBA00022692"/>
    </source>
</evidence>
<dbReference type="EMBL" id="CAJVRM010000031">
    <property type="protein sequence ID" value="CAG8971939.1"/>
    <property type="molecule type" value="Genomic_DNA"/>
</dbReference>
<comment type="similarity">
    <text evidence="2">Belongs to the FUN14 family.</text>
</comment>
<dbReference type="OrthoDB" id="3990500at2759"/>
<dbReference type="Pfam" id="PF04930">
    <property type="entry name" value="FUN14"/>
    <property type="match status" value="1"/>
</dbReference>
<organism evidence="6 7">
    <name type="scientific">Hymenoscyphus albidus</name>
    <dbReference type="NCBI Taxonomy" id="595503"/>
    <lineage>
        <taxon>Eukaryota</taxon>
        <taxon>Fungi</taxon>
        <taxon>Dikarya</taxon>
        <taxon>Ascomycota</taxon>
        <taxon>Pezizomycotina</taxon>
        <taxon>Leotiomycetes</taxon>
        <taxon>Helotiales</taxon>
        <taxon>Helotiaceae</taxon>
        <taxon>Hymenoscyphus</taxon>
    </lineage>
</organism>
<proteinExistence type="inferred from homology"/>
<keyword evidence="7" id="KW-1185">Reference proteome</keyword>
<keyword evidence="3" id="KW-0812">Transmembrane</keyword>
<dbReference type="GO" id="GO:0016020">
    <property type="term" value="C:membrane"/>
    <property type="evidence" value="ECO:0007669"/>
    <property type="project" value="UniProtKB-SubCell"/>
</dbReference>
<dbReference type="InterPro" id="IPR007014">
    <property type="entry name" value="FUN14"/>
</dbReference>
<dbReference type="AlphaFoldDB" id="A0A9N9Q1Q7"/>
<evidence type="ECO:0000256" key="5">
    <source>
        <dbReference type="ARBA" id="ARBA00023136"/>
    </source>
</evidence>
<reference evidence="6" key="1">
    <citation type="submission" date="2021-07" db="EMBL/GenBank/DDBJ databases">
        <authorList>
            <person name="Durling M."/>
        </authorList>
    </citation>
    <scope>NUCLEOTIDE SEQUENCE</scope>
</reference>
<keyword evidence="5" id="KW-0472">Membrane</keyword>
<evidence type="ECO:0000256" key="2">
    <source>
        <dbReference type="ARBA" id="ARBA00009160"/>
    </source>
</evidence>
<evidence type="ECO:0000256" key="1">
    <source>
        <dbReference type="ARBA" id="ARBA00004370"/>
    </source>
</evidence>
<name>A0A9N9Q1Q7_9HELO</name>
<gene>
    <name evidence="6" type="ORF">HYALB_00003274</name>
</gene>
<protein>
    <recommendedName>
        <fullName evidence="8">FUN14 family protein</fullName>
    </recommendedName>
</protein>
<dbReference type="Proteomes" id="UP000701801">
    <property type="component" value="Unassembled WGS sequence"/>
</dbReference>
<evidence type="ECO:0000256" key="4">
    <source>
        <dbReference type="ARBA" id="ARBA00022989"/>
    </source>
</evidence>
<accession>A0A9N9Q1Q7</accession>
<keyword evidence="4" id="KW-1133">Transmembrane helix</keyword>